<keyword evidence="2" id="KW-1185">Reference proteome</keyword>
<sequence length="99" mass="11293">MADQILTAMQRIAEMDVMTLKHRHTTRSGSGRDRIRRPEQMRFFAEFSFSLQNQSSLQLQGRTAGRRCFAFSFSPAIQCKLVRQPPRGALGLDQNATSF</sequence>
<organism evidence="1 2">
    <name type="scientific">Punica granatum</name>
    <name type="common">Pomegranate</name>
    <dbReference type="NCBI Taxonomy" id="22663"/>
    <lineage>
        <taxon>Eukaryota</taxon>
        <taxon>Viridiplantae</taxon>
        <taxon>Streptophyta</taxon>
        <taxon>Embryophyta</taxon>
        <taxon>Tracheophyta</taxon>
        <taxon>Spermatophyta</taxon>
        <taxon>Magnoliopsida</taxon>
        <taxon>eudicotyledons</taxon>
        <taxon>Gunneridae</taxon>
        <taxon>Pentapetalae</taxon>
        <taxon>rosids</taxon>
        <taxon>malvids</taxon>
        <taxon>Myrtales</taxon>
        <taxon>Lythraceae</taxon>
        <taxon>Punica</taxon>
    </lineage>
</organism>
<proteinExistence type="predicted"/>
<dbReference type="AlphaFoldDB" id="A0A2I0K4A0"/>
<gene>
    <name evidence="1" type="ORF">CRG98_016267</name>
</gene>
<name>A0A2I0K4A0_PUNGR</name>
<reference evidence="1 2" key="1">
    <citation type="submission" date="2017-11" db="EMBL/GenBank/DDBJ databases">
        <title>De-novo sequencing of pomegranate (Punica granatum L.) genome.</title>
        <authorList>
            <person name="Akparov Z."/>
            <person name="Amiraslanov A."/>
            <person name="Hajiyeva S."/>
            <person name="Abbasov M."/>
            <person name="Kaur K."/>
            <person name="Hamwieh A."/>
            <person name="Solovyev V."/>
            <person name="Salamov A."/>
            <person name="Braich B."/>
            <person name="Kosarev P."/>
            <person name="Mahmoud A."/>
            <person name="Hajiyev E."/>
            <person name="Babayeva S."/>
            <person name="Izzatullayeva V."/>
            <person name="Mammadov A."/>
            <person name="Mammadov A."/>
            <person name="Sharifova S."/>
            <person name="Ojaghi J."/>
            <person name="Eynullazada K."/>
            <person name="Bayramov B."/>
            <person name="Abdulazimova A."/>
            <person name="Shahmuradov I."/>
        </authorList>
    </citation>
    <scope>NUCLEOTIDE SEQUENCE [LARGE SCALE GENOMIC DNA]</scope>
    <source>
        <strain evidence="2">cv. AG2017</strain>
        <tissue evidence="1">Leaf</tissue>
    </source>
</reference>
<evidence type="ECO:0000313" key="2">
    <source>
        <dbReference type="Proteomes" id="UP000233551"/>
    </source>
</evidence>
<evidence type="ECO:0000313" key="1">
    <source>
        <dbReference type="EMBL" id="PKI63379.1"/>
    </source>
</evidence>
<comment type="caution">
    <text evidence="1">The sequence shown here is derived from an EMBL/GenBank/DDBJ whole genome shotgun (WGS) entry which is preliminary data.</text>
</comment>
<accession>A0A2I0K4A0</accession>
<dbReference type="Proteomes" id="UP000233551">
    <property type="component" value="Unassembled WGS sequence"/>
</dbReference>
<dbReference type="EMBL" id="PGOL01000891">
    <property type="protein sequence ID" value="PKI63379.1"/>
    <property type="molecule type" value="Genomic_DNA"/>
</dbReference>
<protein>
    <submittedName>
        <fullName evidence="1">Uncharacterized protein</fullName>
    </submittedName>
</protein>